<dbReference type="PANTHER" id="PTHR30050">
    <property type="entry name" value="CHROMOSOMAL REPLICATION INITIATOR PROTEIN DNAA"/>
    <property type="match status" value="1"/>
</dbReference>
<dbReference type="SUPFAM" id="SSF52540">
    <property type="entry name" value="P-loop containing nucleoside triphosphate hydrolases"/>
    <property type="match status" value="1"/>
</dbReference>
<dbReference type="AlphaFoldDB" id="A0A0F9JGC5"/>
<dbReference type="InterPro" id="IPR027417">
    <property type="entry name" value="P-loop_NTPase"/>
</dbReference>
<evidence type="ECO:0000313" key="1">
    <source>
        <dbReference type="EMBL" id="KKM68653.1"/>
    </source>
</evidence>
<proteinExistence type="predicted"/>
<name>A0A0F9JGC5_9ZZZZ</name>
<dbReference type="Gene3D" id="3.40.50.300">
    <property type="entry name" value="P-loop containing nucleotide triphosphate hydrolases"/>
    <property type="match status" value="1"/>
</dbReference>
<protein>
    <submittedName>
        <fullName evidence="1">Uncharacterized protein</fullName>
    </submittedName>
</protein>
<dbReference type="PANTHER" id="PTHR30050:SF4">
    <property type="entry name" value="ATP-BINDING PROTEIN RV3427C IN INSERTION SEQUENCE-RELATED"/>
    <property type="match status" value="1"/>
</dbReference>
<comment type="caution">
    <text evidence="1">The sequence shown here is derived from an EMBL/GenBank/DDBJ whole genome shotgun (WGS) entry which is preliminary data.</text>
</comment>
<gene>
    <name evidence="1" type="ORF">LCGC14_1458710</name>
</gene>
<reference evidence="1" key="1">
    <citation type="journal article" date="2015" name="Nature">
        <title>Complex archaea that bridge the gap between prokaryotes and eukaryotes.</title>
        <authorList>
            <person name="Spang A."/>
            <person name="Saw J.H."/>
            <person name="Jorgensen S.L."/>
            <person name="Zaremba-Niedzwiedzka K."/>
            <person name="Martijn J."/>
            <person name="Lind A.E."/>
            <person name="van Eijk R."/>
            <person name="Schleper C."/>
            <person name="Guy L."/>
            <person name="Ettema T.J."/>
        </authorList>
    </citation>
    <scope>NUCLEOTIDE SEQUENCE</scope>
</reference>
<organism evidence="1">
    <name type="scientific">marine sediment metagenome</name>
    <dbReference type="NCBI Taxonomy" id="412755"/>
    <lineage>
        <taxon>unclassified sequences</taxon>
        <taxon>metagenomes</taxon>
        <taxon>ecological metagenomes</taxon>
    </lineage>
</organism>
<sequence length="243" mass="27348">MNSGLPPKCETCGDMKWVVLDHDNPKHRAVRCKCVMNKKPETVEKRLSMAGLSDEEVKLTTLPVDEQVKGKLKKATEYADDGLPDNLLIVGDVGRGKTLFGLRLLKHIASAKPDWPLRYVYMPKLLLNIKATFESGNSSDTEQAIIEQLTKAKLLMLDDLGAEHATPWACSILSLVIHERGRQKKPTVVTSNFEVDLPEQMGFSDDDRPQTLRELYDDRVASRLKPFKKVVLSGCDLREKYRG</sequence>
<accession>A0A0F9JGC5</accession>
<dbReference type="GO" id="GO:0006260">
    <property type="term" value="P:DNA replication"/>
    <property type="evidence" value="ECO:0007669"/>
    <property type="project" value="TreeGrafter"/>
</dbReference>
<dbReference type="EMBL" id="LAZR01010131">
    <property type="protein sequence ID" value="KKM68653.1"/>
    <property type="molecule type" value="Genomic_DNA"/>
</dbReference>